<organism evidence="2 3">
    <name type="scientific">Robbsia betulipollinis</name>
    <dbReference type="NCBI Taxonomy" id="2981849"/>
    <lineage>
        <taxon>Bacteria</taxon>
        <taxon>Pseudomonadati</taxon>
        <taxon>Pseudomonadota</taxon>
        <taxon>Betaproteobacteria</taxon>
        <taxon>Burkholderiales</taxon>
        <taxon>Burkholderiaceae</taxon>
        <taxon>Robbsia</taxon>
    </lineage>
</organism>
<keyword evidence="3" id="KW-1185">Reference proteome</keyword>
<name>A0ABT3ZGM1_9BURK</name>
<evidence type="ECO:0000256" key="1">
    <source>
        <dbReference type="SAM" id="SignalP"/>
    </source>
</evidence>
<accession>A0ABT3ZGM1</accession>
<comment type="caution">
    <text evidence="2">The sequence shown here is derived from an EMBL/GenBank/DDBJ whole genome shotgun (WGS) entry which is preliminary data.</text>
</comment>
<dbReference type="PROSITE" id="PS51257">
    <property type="entry name" value="PROKAR_LIPOPROTEIN"/>
    <property type="match status" value="1"/>
</dbReference>
<dbReference type="RefSeq" id="WP_267844803.1">
    <property type="nucleotide sequence ID" value="NZ_JAPMXC010000001.1"/>
</dbReference>
<evidence type="ECO:0008006" key="4">
    <source>
        <dbReference type="Google" id="ProtNLM"/>
    </source>
</evidence>
<feature type="signal peptide" evidence="1">
    <location>
        <begin position="1"/>
        <end position="17"/>
    </location>
</feature>
<proteinExistence type="predicted"/>
<protein>
    <recommendedName>
        <fullName evidence="4">Lipoprotein</fullName>
    </recommendedName>
</protein>
<dbReference type="EMBL" id="JAPMXC010000001">
    <property type="protein sequence ID" value="MCY0385675.1"/>
    <property type="molecule type" value="Genomic_DNA"/>
</dbReference>
<evidence type="ECO:0000313" key="3">
    <source>
        <dbReference type="Proteomes" id="UP001082899"/>
    </source>
</evidence>
<sequence length="82" mass="8488">MKRLMLICAAVAAPLLAGCPATVPVQAPTATCKTEVVNTACTTFSLIKVPRAELAGLSDRLKMQITNHDDAYTAACGAPTAK</sequence>
<dbReference type="Proteomes" id="UP001082899">
    <property type="component" value="Unassembled WGS sequence"/>
</dbReference>
<keyword evidence="1" id="KW-0732">Signal</keyword>
<gene>
    <name evidence="2" type="ORF">OVY01_00145</name>
</gene>
<evidence type="ECO:0000313" key="2">
    <source>
        <dbReference type="EMBL" id="MCY0385675.1"/>
    </source>
</evidence>
<feature type="chain" id="PRO_5045606593" description="Lipoprotein" evidence="1">
    <location>
        <begin position="18"/>
        <end position="82"/>
    </location>
</feature>
<reference evidence="2" key="1">
    <citation type="submission" date="2022-11" db="EMBL/GenBank/DDBJ databases">
        <title>Robbsia betulipollinis sp. nov., isolated from pollen of birch (Betula pendula).</title>
        <authorList>
            <person name="Shi H."/>
            <person name="Ambika Manirajan B."/>
            <person name="Ratering S."/>
            <person name="Geissler-Plaum R."/>
            <person name="Schnell S."/>
        </authorList>
    </citation>
    <scope>NUCLEOTIDE SEQUENCE</scope>
    <source>
        <strain evidence="2">Bb-Pol-6</strain>
    </source>
</reference>